<keyword evidence="4" id="KW-0963">Cytoplasm</keyword>
<evidence type="ECO:0000256" key="4">
    <source>
        <dbReference type="ARBA" id="ARBA00022490"/>
    </source>
</evidence>
<dbReference type="SMART" id="SM01221">
    <property type="entry name" value="FTCD"/>
    <property type="match status" value="1"/>
</dbReference>
<evidence type="ECO:0000256" key="5">
    <source>
        <dbReference type="ARBA" id="ARBA00022679"/>
    </source>
</evidence>
<evidence type="ECO:0000259" key="8">
    <source>
        <dbReference type="SMART" id="SM01221"/>
    </source>
</evidence>
<dbReference type="InterPro" id="IPR013802">
    <property type="entry name" value="Formiminotransferase_C"/>
</dbReference>
<keyword evidence="5" id="KW-0808">Transferase</keyword>
<evidence type="ECO:0000313" key="11">
    <source>
        <dbReference type="Proteomes" id="UP001174909"/>
    </source>
</evidence>
<keyword evidence="6" id="KW-0369">Histidine metabolism</keyword>
<dbReference type="FunFam" id="3.30.990.10:FF:000001">
    <property type="entry name" value="Formimidoyltransferase cyclodeaminase"/>
    <property type="match status" value="1"/>
</dbReference>
<dbReference type="GO" id="GO:0030409">
    <property type="term" value="F:glutamate formimidoyltransferase activity"/>
    <property type="evidence" value="ECO:0007669"/>
    <property type="project" value="UniProtKB-EC"/>
</dbReference>
<dbReference type="InterPro" id="IPR037064">
    <property type="entry name" value="Formiminotransferase_N_sf"/>
</dbReference>
<dbReference type="AlphaFoldDB" id="A0AA35TCK9"/>
<dbReference type="PANTHER" id="PTHR12234">
    <property type="entry name" value="FORMIMINOTRANSFERASE-CYCLODEAMINASE"/>
    <property type="match status" value="1"/>
</dbReference>
<dbReference type="PANTHER" id="PTHR12234:SF0">
    <property type="entry name" value="FORMIMIDOYLTRANSFERASE-CYCLODEAMINASE"/>
    <property type="match status" value="1"/>
</dbReference>
<dbReference type="Proteomes" id="UP001174909">
    <property type="component" value="Unassembled WGS sequence"/>
</dbReference>
<feature type="domain" description="Formiminotransferase N-terminal subdomain" evidence="9">
    <location>
        <begin position="27"/>
        <end position="208"/>
    </location>
</feature>
<comment type="pathway">
    <text evidence="2">Amino-acid degradation; L-histidine degradation into L-glutamate; L-glutamate from N-formimidoyl-L-glutamate (transferase route): step 1/1.</text>
</comment>
<dbReference type="InterPro" id="IPR012886">
    <property type="entry name" value="Formiminotransferase_N"/>
</dbReference>
<dbReference type="NCBIfam" id="TIGR02024">
    <property type="entry name" value="FtcD"/>
    <property type="match status" value="1"/>
</dbReference>
<dbReference type="InterPro" id="IPR022384">
    <property type="entry name" value="FormiminoTrfase_cat_dom_sf"/>
</dbReference>
<protein>
    <recommendedName>
        <fullName evidence="3">glutamate formimidoyltransferase</fullName>
        <ecNumber evidence="3">2.1.2.5</ecNumber>
    </recommendedName>
</protein>
<comment type="caution">
    <text evidence="10">The sequence shown here is derived from an EMBL/GenBank/DDBJ whole genome shotgun (WGS) entry which is preliminary data.</text>
</comment>
<dbReference type="EC" id="2.1.2.5" evidence="3"/>
<keyword evidence="7" id="KW-0290">Folate-binding</keyword>
<feature type="domain" description="Formiminotransferase C-terminal subdomain" evidence="8">
    <location>
        <begin position="209"/>
        <end position="340"/>
    </location>
</feature>
<dbReference type="InterPro" id="IPR051623">
    <property type="entry name" value="FTCD"/>
</dbReference>
<sequence length="450" mass="49736">MRSLPQTCASSIKKLLALFSLMSGGEKIVECVPNFSEGRRADVVEAIAAAVRETEGCSLLDVAPGDSTNRTVYTFVGRPESVLEGALAAARVAFKLIDMTKQKGEHPRLGALDVCPFIPVANVTMEECAELSRRFGCRLATELSVPVYLYEYAVAVGNDRDYRRTLPQIREGEYERLRNKIQKPEWAPDFGPADYIPSWGATVTGARSFLIAYNVNLLATKEQAHRIALNIREQGRGPSQPGRLKAVKAIGWYLDDQDLAQVSINICDFQTTPLHVVFEEVCKDAKGAALGTMVGLLTYGKKKYEDLDDVMRKTIGPLHDNLQKMMPLVDRDSEAFAEYMMASKLPQKTEEEKKIRDEKMAAGMRTAVSVPLSLVRAGCECWPHLLTLATHGNIQTMCDLRVSWNRISLTTSDADFAASVREEGERLAGYSTKLCASVLASIDEREKEGS</sequence>
<dbReference type="EMBL" id="CASHTH010003439">
    <property type="protein sequence ID" value="CAI8045001.1"/>
    <property type="molecule type" value="Genomic_DNA"/>
</dbReference>
<accession>A0AA35TCK9</accession>
<dbReference type="Pfam" id="PF02971">
    <property type="entry name" value="FTCD"/>
    <property type="match status" value="1"/>
</dbReference>
<dbReference type="InterPro" id="IPR004227">
    <property type="entry name" value="Formiminotransferase_cat"/>
</dbReference>
<dbReference type="SUPFAM" id="SSF101262">
    <property type="entry name" value="Methenyltetrahydrofolate cyclohydrolase-like"/>
    <property type="match status" value="1"/>
</dbReference>
<dbReference type="GO" id="GO:0005542">
    <property type="term" value="F:folic acid binding"/>
    <property type="evidence" value="ECO:0007669"/>
    <property type="project" value="UniProtKB-KW"/>
</dbReference>
<dbReference type="Gene3D" id="3.30.990.10">
    <property type="entry name" value="Formiminotransferase, N-terminal subdomain"/>
    <property type="match status" value="1"/>
</dbReference>
<evidence type="ECO:0000256" key="2">
    <source>
        <dbReference type="ARBA" id="ARBA00005082"/>
    </source>
</evidence>
<evidence type="ECO:0000313" key="10">
    <source>
        <dbReference type="EMBL" id="CAI8045001.1"/>
    </source>
</evidence>
<evidence type="ECO:0000259" key="9">
    <source>
        <dbReference type="SMART" id="SM01222"/>
    </source>
</evidence>
<organism evidence="10 11">
    <name type="scientific">Geodia barretti</name>
    <name type="common">Barrett's horny sponge</name>
    <dbReference type="NCBI Taxonomy" id="519541"/>
    <lineage>
        <taxon>Eukaryota</taxon>
        <taxon>Metazoa</taxon>
        <taxon>Porifera</taxon>
        <taxon>Demospongiae</taxon>
        <taxon>Heteroscleromorpha</taxon>
        <taxon>Tetractinellida</taxon>
        <taxon>Astrophorina</taxon>
        <taxon>Geodiidae</taxon>
        <taxon>Geodia</taxon>
    </lineage>
</organism>
<proteinExistence type="predicted"/>
<name>A0AA35TCK9_GEOBA</name>
<dbReference type="GO" id="GO:0006547">
    <property type="term" value="P:L-histidine metabolic process"/>
    <property type="evidence" value="ECO:0007669"/>
    <property type="project" value="UniProtKB-KW"/>
</dbReference>
<dbReference type="SUPFAM" id="SSF55116">
    <property type="entry name" value="Formiminotransferase domain of formiminotransferase-cyclodeaminase"/>
    <property type="match status" value="2"/>
</dbReference>
<reference evidence="10" key="1">
    <citation type="submission" date="2023-03" db="EMBL/GenBank/DDBJ databases">
        <authorList>
            <person name="Steffen K."/>
            <person name="Cardenas P."/>
        </authorList>
    </citation>
    <scope>NUCLEOTIDE SEQUENCE</scope>
</reference>
<evidence type="ECO:0000256" key="6">
    <source>
        <dbReference type="ARBA" id="ARBA00022808"/>
    </source>
</evidence>
<dbReference type="SMART" id="SM01222">
    <property type="entry name" value="FTCD_N"/>
    <property type="match status" value="1"/>
</dbReference>
<evidence type="ECO:0000256" key="7">
    <source>
        <dbReference type="ARBA" id="ARBA00022954"/>
    </source>
</evidence>
<dbReference type="GO" id="GO:0005794">
    <property type="term" value="C:Golgi apparatus"/>
    <property type="evidence" value="ECO:0007669"/>
    <property type="project" value="UniProtKB-SubCell"/>
</dbReference>
<dbReference type="GO" id="GO:0030412">
    <property type="term" value="F:formimidoyltetrahydrofolate cyclodeaminase activity"/>
    <property type="evidence" value="ECO:0007669"/>
    <property type="project" value="UniProtKB-EC"/>
</dbReference>
<dbReference type="Gene3D" id="3.30.70.670">
    <property type="entry name" value="Formiminotransferase, C-terminal subdomain"/>
    <property type="match status" value="1"/>
</dbReference>
<dbReference type="InterPro" id="IPR037070">
    <property type="entry name" value="Formiminotransferase_C_sf"/>
</dbReference>
<evidence type="ECO:0000256" key="3">
    <source>
        <dbReference type="ARBA" id="ARBA00012252"/>
    </source>
</evidence>
<keyword evidence="11" id="KW-1185">Reference proteome</keyword>
<comment type="subcellular location">
    <subcellularLocation>
        <location evidence="1">Cytoplasm</location>
    </subcellularLocation>
</comment>
<dbReference type="Pfam" id="PF07837">
    <property type="entry name" value="FTCD_N"/>
    <property type="match status" value="1"/>
</dbReference>
<evidence type="ECO:0000256" key="1">
    <source>
        <dbReference type="ARBA" id="ARBA00004496"/>
    </source>
</evidence>
<dbReference type="InterPro" id="IPR036178">
    <property type="entry name" value="Formintransfe-cycloase-like_sf"/>
</dbReference>
<gene>
    <name evidence="10" type="ORF">GBAR_LOCUS24905</name>
</gene>
<dbReference type="GO" id="GO:0005814">
    <property type="term" value="C:centriole"/>
    <property type="evidence" value="ECO:0007669"/>
    <property type="project" value="UniProtKB-SubCell"/>
</dbReference>